<dbReference type="Gene3D" id="3.40.710.10">
    <property type="entry name" value="DD-peptidase/beta-lactamase superfamily"/>
    <property type="match status" value="1"/>
</dbReference>
<dbReference type="PANTHER" id="PTHR30023">
    <property type="entry name" value="D-ALANYL-D-ALANINE CARBOXYPEPTIDASE"/>
    <property type="match status" value="1"/>
</dbReference>
<gene>
    <name evidence="4" type="primary">dacB</name>
    <name evidence="4" type="ORF">GCM10011496_07050</name>
</gene>
<dbReference type="Proteomes" id="UP000620596">
    <property type="component" value="Unassembled WGS sequence"/>
</dbReference>
<dbReference type="PANTHER" id="PTHR30023:SF0">
    <property type="entry name" value="PENICILLIN-SENSITIVE CARBOXYPEPTIDASE A"/>
    <property type="match status" value="1"/>
</dbReference>
<reference evidence="4" key="2">
    <citation type="submission" date="2020-09" db="EMBL/GenBank/DDBJ databases">
        <authorList>
            <person name="Sun Q."/>
            <person name="Zhou Y."/>
        </authorList>
    </citation>
    <scope>NUCLEOTIDE SEQUENCE</scope>
    <source>
        <strain evidence="4">CGMCC 1.15322</strain>
    </source>
</reference>
<dbReference type="GO" id="GO:0004185">
    <property type="term" value="F:serine-type carboxypeptidase activity"/>
    <property type="evidence" value="ECO:0007669"/>
    <property type="project" value="InterPro"/>
</dbReference>
<comment type="similarity">
    <text evidence="1">Belongs to the peptidase S13 family.</text>
</comment>
<dbReference type="PRINTS" id="PR00922">
    <property type="entry name" value="DADACBPTASE3"/>
</dbReference>
<dbReference type="RefSeq" id="WP_188706646.1">
    <property type="nucleotide sequence ID" value="NZ_BMIG01000002.1"/>
</dbReference>
<protein>
    <submittedName>
        <fullName evidence="4">Peptidase</fullName>
    </submittedName>
</protein>
<dbReference type="InterPro" id="IPR012338">
    <property type="entry name" value="Beta-lactam/transpept-like"/>
</dbReference>
<keyword evidence="2" id="KW-0378">Hydrolase</keyword>
<name>A0A916S8Y5_9BURK</name>
<sequence length="499" mass="52778">MFVNPLPARLLLAAALALLPAWALAQKTPAAKSAKAVLPAAISQALTRAQVPTDAVTLLVMDAAGKAAPRLAHRAGEPMNPASVMKLVTTYAALDLLGPDFTWSTRVLMDGSISEGVLHGNLIVRGGGDPKMVVERLQALLAQIQYSGVKVVRGDIVLDRSAFQASVQDAGEFDGEPLRPYNASPDALLINFKSLVMRFTPDPLNNRALVAVEPPLAGIVIDDSVPLARVARCGDWRSELRASVDNPNRLQFTGSYSAACGERVWPSAYADPASFAARAIEGSWRAMGGLLTGTVRDATAPELALLRARGTLSGEKPPLRLDAPSLPLREIVRDVNKFSNNVMARHLFLSLSRPGQGGQLDQASPGTGRAALAAWWKKSIPLQPAPVMDNGSGLSRSERISATSLAAMLQHAAQSRVAQDLLDSLPVAGMDATMRERAKNVAGQAFIKTGSLRDVTAVAGYANGVSGARYIVVGMVNHPNAGAARPALDALIQWAVQER</sequence>
<dbReference type="InterPro" id="IPR000667">
    <property type="entry name" value="Peptidase_S13"/>
</dbReference>
<dbReference type="Gene3D" id="3.50.80.20">
    <property type="entry name" value="D-Ala-D-Ala carboxypeptidase C, peptidase S13"/>
    <property type="match status" value="1"/>
</dbReference>
<dbReference type="GO" id="GO:0006508">
    <property type="term" value="P:proteolysis"/>
    <property type="evidence" value="ECO:0007669"/>
    <property type="project" value="InterPro"/>
</dbReference>
<feature type="signal peptide" evidence="3">
    <location>
        <begin position="1"/>
        <end position="25"/>
    </location>
</feature>
<accession>A0A916S8Y5</accession>
<dbReference type="NCBIfam" id="TIGR00666">
    <property type="entry name" value="PBP4"/>
    <property type="match status" value="1"/>
</dbReference>
<reference evidence="4" key="1">
    <citation type="journal article" date="2014" name="Int. J. Syst. Evol. Microbiol.">
        <title>Complete genome sequence of Corynebacterium casei LMG S-19264T (=DSM 44701T), isolated from a smear-ripened cheese.</title>
        <authorList>
            <consortium name="US DOE Joint Genome Institute (JGI-PGF)"/>
            <person name="Walter F."/>
            <person name="Albersmeier A."/>
            <person name="Kalinowski J."/>
            <person name="Ruckert C."/>
        </authorList>
    </citation>
    <scope>NUCLEOTIDE SEQUENCE</scope>
    <source>
        <strain evidence="4">CGMCC 1.15322</strain>
    </source>
</reference>
<evidence type="ECO:0000313" key="4">
    <source>
        <dbReference type="EMBL" id="GGA88880.1"/>
    </source>
</evidence>
<evidence type="ECO:0000256" key="3">
    <source>
        <dbReference type="SAM" id="SignalP"/>
    </source>
</evidence>
<dbReference type="Pfam" id="PF02113">
    <property type="entry name" value="Peptidase_S13"/>
    <property type="match status" value="1"/>
</dbReference>
<organism evidence="4 5">
    <name type="scientific">Polaromonas eurypsychrophila</name>
    <dbReference type="NCBI Taxonomy" id="1614635"/>
    <lineage>
        <taxon>Bacteria</taxon>
        <taxon>Pseudomonadati</taxon>
        <taxon>Pseudomonadota</taxon>
        <taxon>Betaproteobacteria</taxon>
        <taxon>Burkholderiales</taxon>
        <taxon>Comamonadaceae</taxon>
        <taxon>Polaromonas</taxon>
    </lineage>
</organism>
<proteinExistence type="inferred from homology"/>
<dbReference type="GO" id="GO:0000270">
    <property type="term" value="P:peptidoglycan metabolic process"/>
    <property type="evidence" value="ECO:0007669"/>
    <property type="project" value="TreeGrafter"/>
</dbReference>
<feature type="chain" id="PRO_5037433120" evidence="3">
    <location>
        <begin position="26"/>
        <end position="499"/>
    </location>
</feature>
<dbReference type="SUPFAM" id="SSF56601">
    <property type="entry name" value="beta-lactamase/transpeptidase-like"/>
    <property type="match status" value="1"/>
</dbReference>
<comment type="caution">
    <text evidence="4">The sequence shown here is derived from an EMBL/GenBank/DDBJ whole genome shotgun (WGS) entry which is preliminary data.</text>
</comment>
<evidence type="ECO:0000313" key="5">
    <source>
        <dbReference type="Proteomes" id="UP000620596"/>
    </source>
</evidence>
<evidence type="ECO:0000256" key="2">
    <source>
        <dbReference type="ARBA" id="ARBA00022801"/>
    </source>
</evidence>
<dbReference type="EMBL" id="BMIG01000002">
    <property type="protein sequence ID" value="GGA88880.1"/>
    <property type="molecule type" value="Genomic_DNA"/>
</dbReference>
<dbReference type="AlphaFoldDB" id="A0A916S8Y5"/>
<evidence type="ECO:0000256" key="1">
    <source>
        <dbReference type="ARBA" id="ARBA00006096"/>
    </source>
</evidence>
<keyword evidence="3" id="KW-0732">Signal</keyword>
<keyword evidence="5" id="KW-1185">Reference proteome</keyword>